<sequence>MKIFVIHDPPLPTLPHPNSIRIPTFLCKVHPWGVSQGGRPFQDHLEDDKNISSFVTLEEDNQLWEAFDIPDEFELQALDLDEKANNPQEGWIVVYEVFVKLEVRFPLPYLGSDILSYYHIALGHLMPNLWRTILDVVALAERVETKFTRGLLDK</sequence>
<dbReference type="EMBL" id="KE345313">
    <property type="protein sequence ID" value="EXC00697.1"/>
    <property type="molecule type" value="Genomic_DNA"/>
</dbReference>
<dbReference type="Proteomes" id="UP000030645">
    <property type="component" value="Unassembled WGS sequence"/>
</dbReference>
<accession>W9RNF8</accession>
<proteinExistence type="predicted"/>
<organism evidence="1 2">
    <name type="scientific">Morus notabilis</name>
    <dbReference type="NCBI Taxonomy" id="981085"/>
    <lineage>
        <taxon>Eukaryota</taxon>
        <taxon>Viridiplantae</taxon>
        <taxon>Streptophyta</taxon>
        <taxon>Embryophyta</taxon>
        <taxon>Tracheophyta</taxon>
        <taxon>Spermatophyta</taxon>
        <taxon>Magnoliopsida</taxon>
        <taxon>eudicotyledons</taxon>
        <taxon>Gunneridae</taxon>
        <taxon>Pentapetalae</taxon>
        <taxon>rosids</taxon>
        <taxon>fabids</taxon>
        <taxon>Rosales</taxon>
        <taxon>Moraceae</taxon>
        <taxon>Moreae</taxon>
        <taxon>Morus</taxon>
    </lineage>
</organism>
<gene>
    <name evidence="1" type="ORF">L484_001483</name>
</gene>
<evidence type="ECO:0000313" key="2">
    <source>
        <dbReference type="Proteomes" id="UP000030645"/>
    </source>
</evidence>
<dbReference type="AlphaFoldDB" id="W9RNF8"/>
<protein>
    <submittedName>
        <fullName evidence="1">Uncharacterized protein</fullName>
    </submittedName>
</protein>
<keyword evidence="2" id="KW-1185">Reference proteome</keyword>
<evidence type="ECO:0000313" key="1">
    <source>
        <dbReference type="EMBL" id="EXC00697.1"/>
    </source>
</evidence>
<name>W9RNF8_9ROSA</name>
<reference evidence="2" key="1">
    <citation type="submission" date="2013-01" db="EMBL/GenBank/DDBJ databases">
        <title>Draft Genome Sequence of a Mulberry Tree, Morus notabilis C.K. Schneid.</title>
        <authorList>
            <person name="He N."/>
            <person name="Zhao S."/>
        </authorList>
    </citation>
    <scope>NUCLEOTIDE SEQUENCE</scope>
</reference>